<comment type="caution">
    <text evidence="2">The sequence shown here is derived from an EMBL/GenBank/DDBJ whole genome shotgun (WGS) entry which is preliminary data.</text>
</comment>
<gene>
    <name evidence="2" type="ORF">A4X13_0g5023</name>
</gene>
<dbReference type="EMBL" id="LWDF02000362">
    <property type="protein sequence ID" value="KAE8249898.1"/>
    <property type="molecule type" value="Genomic_DNA"/>
</dbReference>
<evidence type="ECO:0000313" key="3">
    <source>
        <dbReference type="Proteomes" id="UP000077521"/>
    </source>
</evidence>
<feature type="region of interest" description="Disordered" evidence="1">
    <location>
        <begin position="41"/>
        <end position="165"/>
    </location>
</feature>
<evidence type="ECO:0000313" key="2">
    <source>
        <dbReference type="EMBL" id="KAE8249898.1"/>
    </source>
</evidence>
<protein>
    <submittedName>
        <fullName evidence="2">Uncharacterized protein</fullName>
    </submittedName>
</protein>
<sequence>MSFFVPSREPWVPDPILAAGGVGLGSIDVDPDPETVRTIVAHSKEGSGPARIAGAGDTVDDDEMEGHANSDHRLPREEWQGAGDSDEDQGSDNGDSIDGSAGKDGEQDRIKTPTGRMKKIVTRRKGSSHSVCRSAITSHEDGQIKGGRRKKDAKSKKGARRSLRHGWRVQGWRIRCWRGHEAGEGMRRPLSEKSKSNGVSELEYDGIAQGEGTRQPSSMHSKLRGDAPATSLDTRRSPPVQLAVLGRKRSSETERKAEHRAAVLEDTLVRADAEARGCTRWTVTSATIDVAQHAN</sequence>
<name>A0A8T8SW05_9BASI</name>
<keyword evidence="3" id="KW-1185">Reference proteome</keyword>
<feature type="compositionally biased region" description="Basic and acidic residues" evidence="1">
    <location>
        <begin position="249"/>
        <end position="258"/>
    </location>
</feature>
<accession>A0A8T8SW05</accession>
<feature type="compositionally biased region" description="Basic and acidic residues" evidence="1">
    <location>
        <begin position="186"/>
        <end position="195"/>
    </location>
</feature>
<dbReference type="AlphaFoldDB" id="A0A8T8SW05"/>
<feature type="compositionally biased region" description="Basic residues" evidence="1">
    <location>
        <begin position="146"/>
        <end position="165"/>
    </location>
</feature>
<feature type="compositionally biased region" description="Basic and acidic residues" evidence="1">
    <location>
        <begin position="101"/>
        <end position="111"/>
    </location>
</feature>
<reference evidence="2" key="1">
    <citation type="submission" date="2016-04" db="EMBL/GenBank/DDBJ databases">
        <authorList>
            <person name="Nguyen H.D."/>
            <person name="Samba Siva P."/>
            <person name="Cullis J."/>
            <person name="Levesque C.A."/>
            <person name="Hambleton S."/>
        </authorList>
    </citation>
    <scope>NUCLEOTIDE SEQUENCE</scope>
    <source>
        <strain evidence="2">DAOMC 236416</strain>
    </source>
</reference>
<proteinExistence type="predicted"/>
<reference evidence="2" key="2">
    <citation type="journal article" date="2019" name="IMA Fungus">
        <title>Genome sequencing and comparison of five Tilletia species to identify candidate genes for the detection of regulated species infecting wheat.</title>
        <authorList>
            <person name="Nguyen H.D.T."/>
            <person name="Sultana T."/>
            <person name="Kesanakurti P."/>
            <person name="Hambleton S."/>
        </authorList>
    </citation>
    <scope>NUCLEOTIDE SEQUENCE</scope>
    <source>
        <strain evidence="2">DAOMC 236416</strain>
    </source>
</reference>
<dbReference type="Proteomes" id="UP000077521">
    <property type="component" value="Unassembled WGS sequence"/>
</dbReference>
<feature type="region of interest" description="Disordered" evidence="1">
    <location>
        <begin position="186"/>
        <end position="258"/>
    </location>
</feature>
<feature type="compositionally biased region" description="Basic residues" evidence="1">
    <location>
        <begin position="116"/>
        <end position="127"/>
    </location>
</feature>
<evidence type="ECO:0000256" key="1">
    <source>
        <dbReference type="SAM" id="MobiDB-lite"/>
    </source>
</evidence>
<feature type="compositionally biased region" description="Basic and acidic residues" evidence="1">
    <location>
        <begin position="65"/>
        <end position="79"/>
    </location>
</feature>
<feature type="compositionally biased region" description="Polar residues" evidence="1">
    <location>
        <begin position="128"/>
        <end position="137"/>
    </location>
</feature>
<organism evidence="2 3">
    <name type="scientific">Tilletia indica</name>
    <dbReference type="NCBI Taxonomy" id="43049"/>
    <lineage>
        <taxon>Eukaryota</taxon>
        <taxon>Fungi</taxon>
        <taxon>Dikarya</taxon>
        <taxon>Basidiomycota</taxon>
        <taxon>Ustilaginomycotina</taxon>
        <taxon>Exobasidiomycetes</taxon>
        <taxon>Tilletiales</taxon>
        <taxon>Tilletiaceae</taxon>
        <taxon>Tilletia</taxon>
    </lineage>
</organism>